<dbReference type="GO" id="GO:0005976">
    <property type="term" value="P:polysaccharide metabolic process"/>
    <property type="evidence" value="ECO:0007669"/>
    <property type="project" value="TreeGrafter"/>
</dbReference>
<dbReference type="RefSeq" id="WP_134520817.1">
    <property type="nucleotide sequence ID" value="NZ_SOHE01000074.1"/>
</dbReference>
<dbReference type="GO" id="GO:0052689">
    <property type="term" value="F:carboxylic ester hydrolase activity"/>
    <property type="evidence" value="ECO:0007669"/>
    <property type="project" value="TreeGrafter"/>
</dbReference>
<gene>
    <name evidence="5" type="ORF">E3T55_17445</name>
</gene>
<feature type="active site" description="Charge relay system" evidence="1">
    <location>
        <position position="279"/>
    </location>
</feature>
<accession>A0A4R8ZUI7</accession>
<organism evidence="5 6">
    <name type="scientific">Cryobacterium frigoriphilum</name>
    <dbReference type="NCBI Taxonomy" id="1259150"/>
    <lineage>
        <taxon>Bacteria</taxon>
        <taxon>Bacillati</taxon>
        <taxon>Actinomycetota</taxon>
        <taxon>Actinomycetes</taxon>
        <taxon>Micrococcales</taxon>
        <taxon>Microbacteriaceae</taxon>
        <taxon>Cryobacterium</taxon>
    </lineage>
</organism>
<keyword evidence="6" id="KW-1185">Reference proteome</keyword>
<dbReference type="InterPro" id="IPR029058">
    <property type="entry name" value="AB_hydrolase_fold"/>
</dbReference>
<sequence length="328" mass="34992">MYTDMSEASLQTHRSTQTEPHDFDAFWADTLAEAARHPLAVTATRVTDAPGSPALTTLDVYDVTFTGFGGQRISAWLRVPAGTTQPLPAIVQFHGYGRGRGQAFENLLWASAGYAHFDMDVRGQGSGGTTGVTPDDDGGSRSGPQVPGFMTRGIEAPGSYYYRRLYTDAVRAVAAARALDLVDETRVAVMGTSQGGGIALAVAGLVPGLAAVVARVPFLCDFPRASVITDAMPYREIAQYLAVHRLSVATVYETLSYFDGVNFAKRATAPGVFTAGLMDAICPPSTVFGAFHSYAGPKDVTVWQYNGHEGGAWEDDALALRAFAEHLR</sequence>
<dbReference type="InterPro" id="IPR008391">
    <property type="entry name" value="AXE1_dom"/>
</dbReference>
<evidence type="ECO:0000259" key="4">
    <source>
        <dbReference type="Pfam" id="PF05448"/>
    </source>
</evidence>
<dbReference type="Proteomes" id="UP000297447">
    <property type="component" value="Unassembled WGS sequence"/>
</dbReference>
<protein>
    <submittedName>
        <fullName evidence="5">Acetylesterase</fullName>
    </submittedName>
</protein>
<dbReference type="Pfam" id="PF05448">
    <property type="entry name" value="AXE1"/>
    <property type="match status" value="1"/>
</dbReference>
<evidence type="ECO:0000256" key="1">
    <source>
        <dbReference type="PIRSR" id="PIRSR639069-1"/>
    </source>
</evidence>
<evidence type="ECO:0000256" key="2">
    <source>
        <dbReference type="PIRSR" id="PIRSR639069-2"/>
    </source>
</evidence>
<evidence type="ECO:0000313" key="6">
    <source>
        <dbReference type="Proteomes" id="UP000297447"/>
    </source>
</evidence>
<proteinExistence type="predicted"/>
<reference evidence="5 6" key="1">
    <citation type="submission" date="2019-03" db="EMBL/GenBank/DDBJ databases">
        <title>Genomics of glacier-inhabiting Cryobacterium strains.</title>
        <authorList>
            <person name="Liu Q."/>
            <person name="Xin Y.-H."/>
        </authorList>
    </citation>
    <scope>NUCLEOTIDE SEQUENCE [LARGE SCALE GENOMIC DNA]</scope>
    <source>
        <strain evidence="5 6">Hh14</strain>
    </source>
</reference>
<dbReference type="OrthoDB" id="9770528at2"/>
<dbReference type="EMBL" id="SOHE01000074">
    <property type="protein sequence ID" value="TFD46392.1"/>
    <property type="molecule type" value="Genomic_DNA"/>
</dbReference>
<dbReference type="SUPFAM" id="SSF53474">
    <property type="entry name" value="alpha/beta-Hydrolases"/>
    <property type="match status" value="1"/>
</dbReference>
<evidence type="ECO:0000256" key="3">
    <source>
        <dbReference type="SAM" id="MobiDB-lite"/>
    </source>
</evidence>
<dbReference type="Gene3D" id="3.40.50.1820">
    <property type="entry name" value="alpha/beta hydrolase"/>
    <property type="match status" value="1"/>
</dbReference>
<feature type="active site" description="Charge relay system" evidence="1">
    <location>
        <position position="308"/>
    </location>
</feature>
<name>A0A4R8ZUI7_9MICO</name>
<dbReference type="InterPro" id="IPR039069">
    <property type="entry name" value="CE7"/>
</dbReference>
<dbReference type="PANTHER" id="PTHR40111">
    <property type="entry name" value="CEPHALOSPORIN-C DEACETYLASE"/>
    <property type="match status" value="1"/>
</dbReference>
<feature type="active site" description="Nucleophile" evidence="1">
    <location>
        <position position="193"/>
    </location>
</feature>
<evidence type="ECO:0000313" key="5">
    <source>
        <dbReference type="EMBL" id="TFD46392.1"/>
    </source>
</evidence>
<feature type="region of interest" description="Disordered" evidence="3">
    <location>
        <begin position="125"/>
        <end position="148"/>
    </location>
</feature>
<comment type="caution">
    <text evidence="5">The sequence shown here is derived from an EMBL/GenBank/DDBJ whole genome shotgun (WGS) entry which is preliminary data.</text>
</comment>
<feature type="binding site" evidence="2">
    <location>
        <position position="96"/>
    </location>
    <ligand>
        <name>substrate</name>
    </ligand>
</feature>
<dbReference type="AlphaFoldDB" id="A0A4R8ZUI7"/>
<dbReference type="PANTHER" id="PTHR40111:SF1">
    <property type="entry name" value="CEPHALOSPORIN-C DEACETYLASE"/>
    <property type="match status" value="1"/>
</dbReference>
<feature type="domain" description="Acetyl xylan esterase" evidence="4">
    <location>
        <begin position="3"/>
        <end position="311"/>
    </location>
</feature>